<dbReference type="InterPro" id="IPR006102">
    <property type="entry name" value="Ig-like_GH2"/>
</dbReference>
<feature type="transmembrane region" description="Helical" evidence="4">
    <location>
        <begin position="66"/>
        <end position="84"/>
    </location>
</feature>
<dbReference type="InterPro" id="IPR006104">
    <property type="entry name" value="Glyco_hydro_2_N"/>
</dbReference>
<keyword evidence="4" id="KW-0812">Transmembrane</keyword>
<feature type="domain" description="Glycoside hydrolase family 2 catalytic" evidence="6">
    <location>
        <begin position="370"/>
        <end position="426"/>
    </location>
</feature>
<dbReference type="SUPFAM" id="SSF49785">
    <property type="entry name" value="Galactose-binding domain-like"/>
    <property type="match status" value="1"/>
</dbReference>
<dbReference type="InterPro" id="IPR051913">
    <property type="entry name" value="GH2_Domain-Containing"/>
</dbReference>
<keyword evidence="4" id="KW-0472">Membrane</keyword>
<dbReference type="PANTHER" id="PTHR42732:SF1">
    <property type="entry name" value="BETA-MANNOSIDASE"/>
    <property type="match status" value="1"/>
</dbReference>
<dbReference type="RefSeq" id="WP_272179378.1">
    <property type="nucleotide sequence ID" value="NZ_JAQOMS010000002.1"/>
</dbReference>
<evidence type="ECO:0000313" key="9">
    <source>
        <dbReference type="Proteomes" id="UP001528411"/>
    </source>
</evidence>
<gene>
    <name evidence="8" type="ORF">PN838_00185</name>
</gene>
<dbReference type="Proteomes" id="UP001528411">
    <property type="component" value="Unassembled WGS sequence"/>
</dbReference>
<dbReference type="SUPFAM" id="SSF49303">
    <property type="entry name" value="beta-Galactosidase/glucuronidase domain"/>
    <property type="match status" value="1"/>
</dbReference>
<evidence type="ECO:0000256" key="1">
    <source>
        <dbReference type="ARBA" id="ARBA00007401"/>
    </source>
</evidence>
<evidence type="ECO:0000259" key="7">
    <source>
        <dbReference type="Pfam" id="PF02837"/>
    </source>
</evidence>
<feature type="domain" description="Glycoside hydrolase family 2 immunoglobulin-like beta-sandwich" evidence="5">
    <location>
        <begin position="259"/>
        <end position="363"/>
    </location>
</feature>
<reference evidence="8 9" key="1">
    <citation type="submission" date="2023-01" db="EMBL/GenBank/DDBJ databases">
        <title>Psychrosphaera sp. nov., isolated from marine algae.</title>
        <authorList>
            <person name="Bayburt H."/>
            <person name="Choi B.J."/>
            <person name="Kim J.M."/>
            <person name="Choi D.G."/>
            <person name="Jeon C.O."/>
        </authorList>
    </citation>
    <scope>NUCLEOTIDE SEQUENCE [LARGE SCALE GENOMIC DNA]</scope>
    <source>
        <strain evidence="8 9">G1-22</strain>
    </source>
</reference>
<dbReference type="InterPro" id="IPR036156">
    <property type="entry name" value="Beta-gal/glucu_dom_sf"/>
</dbReference>
<evidence type="ECO:0000256" key="4">
    <source>
        <dbReference type="SAM" id="Phobius"/>
    </source>
</evidence>
<dbReference type="PRINTS" id="PR00132">
    <property type="entry name" value="GLHYDRLASE2"/>
</dbReference>
<keyword evidence="3" id="KW-0326">Glycosidase</keyword>
<keyword evidence="4" id="KW-1133">Transmembrane helix</keyword>
<dbReference type="InterPro" id="IPR008979">
    <property type="entry name" value="Galactose-bd-like_sf"/>
</dbReference>
<dbReference type="SUPFAM" id="SSF51445">
    <property type="entry name" value="(Trans)glycosidases"/>
    <property type="match status" value="1"/>
</dbReference>
<dbReference type="Pfam" id="PF02836">
    <property type="entry name" value="Glyco_hydro_2_C"/>
    <property type="match status" value="1"/>
</dbReference>
<dbReference type="Pfam" id="PF00703">
    <property type="entry name" value="Glyco_hydro_2"/>
    <property type="match status" value="1"/>
</dbReference>
<dbReference type="Gene3D" id="3.20.20.80">
    <property type="entry name" value="Glycosidases"/>
    <property type="match status" value="1"/>
</dbReference>
<keyword evidence="9" id="KW-1185">Reference proteome</keyword>
<feature type="domain" description="Glycosyl hydrolases family 2 sugar binding" evidence="7">
    <location>
        <begin position="153"/>
        <end position="248"/>
    </location>
</feature>
<dbReference type="InterPro" id="IPR013783">
    <property type="entry name" value="Ig-like_fold"/>
</dbReference>
<sequence>MQAIINTESHDWRSDMGIAPTDEEINDPQKISISLIGCVFINPFPKPNLTHEQSTLATIRQQRKRTMRTIHFIGILLFGIILQACTNTELTHIPLPEKRALNFNNDWQFTLGDNQDFATVEFDDEKWRTLTLPHDWSIEAEFDQKYHGATAYLPGGTGWYRKTFKADPQWLDNSTYIYFDGVYANSEVYLNGKHIGGRLNGYSPFYIDISKHLNADKNVLAVKVEHERYIDSRWYTGSGIYRDVTLVSTSKLHIPIWGTYVTTPKVTRSSAEVASQIEIKNNFDVAQSFTLVNRIYDQNHALVSQHSLNGQLAANTQTTLSSTSEVSQPQLWDLHSPSLYTLVSELRLNGKTVDTYKTPFGIRTIEYDANKGFFLNGKNHKIKGVNLHHGAGLVGTAVPNDVWRRRLETLKEAGVNAVRTAHNPVSVSF</sequence>
<dbReference type="Pfam" id="PF02837">
    <property type="entry name" value="Glyco_hydro_2_N"/>
    <property type="match status" value="1"/>
</dbReference>
<evidence type="ECO:0000256" key="3">
    <source>
        <dbReference type="ARBA" id="ARBA00023295"/>
    </source>
</evidence>
<evidence type="ECO:0000259" key="5">
    <source>
        <dbReference type="Pfam" id="PF00703"/>
    </source>
</evidence>
<protein>
    <submittedName>
        <fullName evidence="8">Glycoside hydrolase family 2 TIM barrel-domain containing protein</fullName>
    </submittedName>
</protein>
<name>A0ABT5F7M6_9GAMM</name>
<evidence type="ECO:0000313" key="8">
    <source>
        <dbReference type="EMBL" id="MDC2887545.1"/>
    </source>
</evidence>
<dbReference type="Gene3D" id="2.60.120.260">
    <property type="entry name" value="Galactose-binding domain-like"/>
    <property type="match status" value="1"/>
</dbReference>
<comment type="caution">
    <text evidence="8">The sequence shown here is derived from an EMBL/GenBank/DDBJ whole genome shotgun (WGS) entry which is preliminary data.</text>
</comment>
<dbReference type="PANTHER" id="PTHR42732">
    <property type="entry name" value="BETA-GALACTOSIDASE"/>
    <property type="match status" value="1"/>
</dbReference>
<proteinExistence type="inferred from homology"/>
<dbReference type="EMBL" id="JAQOMS010000002">
    <property type="protein sequence ID" value="MDC2887545.1"/>
    <property type="molecule type" value="Genomic_DNA"/>
</dbReference>
<dbReference type="InterPro" id="IPR006103">
    <property type="entry name" value="Glyco_hydro_2_cat"/>
</dbReference>
<accession>A0ABT5F7M6</accession>
<evidence type="ECO:0000256" key="2">
    <source>
        <dbReference type="ARBA" id="ARBA00022801"/>
    </source>
</evidence>
<dbReference type="InterPro" id="IPR006101">
    <property type="entry name" value="Glyco_hydro_2"/>
</dbReference>
<keyword evidence="2 8" id="KW-0378">Hydrolase</keyword>
<dbReference type="InterPro" id="IPR017853">
    <property type="entry name" value="GH"/>
</dbReference>
<comment type="similarity">
    <text evidence="1">Belongs to the glycosyl hydrolase 2 family.</text>
</comment>
<dbReference type="GO" id="GO:0016787">
    <property type="term" value="F:hydrolase activity"/>
    <property type="evidence" value="ECO:0007669"/>
    <property type="project" value="UniProtKB-KW"/>
</dbReference>
<organism evidence="8 9">
    <name type="scientific">Psychrosphaera algicola</name>
    <dbReference type="NCBI Taxonomy" id="3023714"/>
    <lineage>
        <taxon>Bacteria</taxon>
        <taxon>Pseudomonadati</taxon>
        <taxon>Pseudomonadota</taxon>
        <taxon>Gammaproteobacteria</taxon>
        <taxon>Alteromonadales</taxon>
        <taxon>Pseudoalteromonadaceae</taxon>
        <taxon>Psychrosphaera</taxon>
    </lineage>
</organism>
<evidence type="ECO:0000259" key="6">
    <source>
        <dbReference type="Pfam" id="PF02836"/>
    </source>
</evidence>
<dbReference type="Gene3D" id="2.60.40.10">
    <property type="entry name" value="Immunoglobulins"/>
    <property type="match status" value="1"/>
</dbReference>